<evidence type="ECO:0000256" key="1">
    <source>
        <dbReference type="SAM" id="MobiDB-lite"/>
    </source>
</evidence>
<dbReference type="InterPro" id="IPR014716">
    <property type="entry name" value="Fibrinogen_a/b/g_C_1"/>
</dbReference>
<dbReference type="EMBL" id="HBHX01071977">
    <property type="protein sequence ID" value="CAE0153065.1"/>
    <property type="molecule type" value="Transcribed_RNA"/>
</dbReference>
<feature type="domain" description="Fibrinogen C-terminal" evidence="2">
    <location>
        <begin position="208"/>
        <end position="252"/>
    </location>
</feature>
<feature type="region of interest" description="Disordered" evidence="1">
    <location>
        <begin position="186"/>
        <end position="213"/>
    </location>
</feature>
<sequence length="428" mass="45020">MHPFFVSTSAQGAVLQLEGGASSINMNGAKLQASCATSAKASVKYFNMPQNLTGTSDPTLFDIGEYKAYLVGVPTSCGGFGDLSVPCASREPSYPALFTCVLSGAKGTVEADGLKANATAVKADDGRLLDETVWVTCPLPSLSELNRITGEDTSPQVAMIASVKYAGSELPFTGLTGGDGLVLIGTRPPPSPPVPAPPPPSSPSVHTSCTEAKERGADTDGFYDIKLGGKEYSIYCDMTTSNGPWALTYMQKNDNDGDAGPDFFSNLKKGGEEFPKTLNGPSAVASPIGGSRALRDAMWQASSSKAWRATAFNGAYSTSSKKIDVYSDSNFRTGNPLLCYATGCLSGTKSDCSNSDCSDAKALMSYGPYSPGSSVTLYVFGNQFCNCWEVVSAGASGSCQYRVTGDFINMHCSSSMTYTEHSAFWIRF</sequence>
<dbReference type="NCBIfam" id="NF040941">
    <property type="entry name" value="GGGWT_bact"/>
    <property type="match status" value="1"/>
</dbReference>
<dbReference type="InterPro" id="IPR036056">
    <property type="entry name" value="Fibrinogen-like_C"/>
</dbReference>
<dbReference type="InterPro" id="IPR002181">
    <property type="entry name" value="Fibrinogen_a/b/g_C_dom"/>
</dbReference>
<reference evidence="3" key="1">
    <citation type="submission" date="2021-01" db="EMBL/GenBank/DDBJ databases">
        <authorList>
            <person name="Corre E."/>
            <person name="Pelletier E."/>
            <person name="Niang G."/>
            <person name="Scheremetjew M."/>
            <person name="Finn R."/>
            <person name="Kale V."/>
            <person name="Holt S."/>
            <person name="Cochrane G."/>
            <person name="Meng A."/>
            <person name="Brown T."/>
            <person name="Cohen L."/>
        </authorList>
    </citation>
    <scope>NUCLEOTIDE SEQUENCE</scope>
    <source>
        <strain evidence="3">CCMP281</strain>
    </source>
</reference>
<dbReference type="Gene3D" id="3.90.215.10">
    <property type="entry name" value="Gamma Fibrinogen, chain A, domain 1"/>
    <property type="match status" value="1"/>
</dbReference>
<name>A0A7S3C3F1_9EUKA</name>
<protein>
    <recommendedName>
        <fullName evidence="2">Fibrinogen C-terminal domain-containing protein</fullName>
    </recommendedName>
</protein>
<accession>A0A7S3C3F1</accession>
<proteinExistence type="predicted"/>
<organism evidence="3">
    <name type="scientific">Haptolina ericina</name>
    <dbReference type="NCBI Taxonomy" id="156174"/>
    <lineage>
        <taxon>Eukaryota</taxon>
        <taxon>Haptista</taxon>
        <taxon>Haptophyta</taxon>
        <taxon>Prymnesiophyceae</taxon>
        <taxon>Prymnesiales</taxon>
        <taxon>Prymnesiaceae</taxon>
        <taxon>Haptolina</taxon>
    </lineage>
</organism>
<dbReference type="SUPFAM" id="SSF56496">
    <property type="entry name" value="Fibrinogen C-terminal domain-like"/>
    <property type="match status" value="1"/>
</dbReference>
<feature type="compositionally biased region" description="Pro residues" evidence="1">
    <location>
        <begin position="187"/>
        <end position="202"/>
    </location>
</feature>
<evidence type="ECO:0000313" key="3">
    <source>
        <dbReference type="EMBL" id="CAE0153065.1"/>
    </source>
</evidence>
<gene>
    <name evidence="3" type="ORF">HERI1096_LOCUS39814</name>
</gene>
<dbReference type="AlphaFoldDB" id="A0A7S3C3F1"/>
<dbReference type="Pfam" id="PF00147">
    <property type="entry name" value="Fibrinogen_C"/>
    <property type="match status" value="1"/>
</dbReference>
<evidence type="ECO:0000259" key="2">
    <source>
        <dbReference type="Pfam" id="PF00147"/>
    </source>
</evidence>